<keyword evidence="6 7" id="KW-0472">Membrane</keyword>
<keyword evidence="4 7" id="KW-0812">Transmembrane</keyword>
<dbReference type="Proteomes" id="UP000007969">
    <property type="component" value="Chromosome"/>
</dbReference>
<keyword evidence="5 7" id="KW-1133">Transmembrane helix</keyword>
<reference evidence="11" key="1">
    <citation type="submission" date="2005-09" db="EMBL/GenBank/DDBJ databases">
        <title>Complete genome sequence of Clostridium kluyveri and comparative genomics of Clostridia species.</title>
        <authorList>
            <person name="Inui M."/>
            <person name="Nonaka H."/>
            <person name="Shinoda Y."/>
            <person name="Ikenaga Y."/>
            <person name="Abe M."/>
            <person name="Naito K."/>
            <person name="Vertes A.A."/>
            <person name="Yukawa H."/>
        </authorList>
    </citation>
    <scope>NUCLEOTIDE SEQUENCE [LARGE SCALE GENOMIC DNA]</scope>
    <source>
        <strain evidence="11">NBRC 12016</strain>
    </source>
</reference>
<dbReference type="InterPro" id="IPR003416">
    <property type="entry name" value="MgtC/SapB/SrpB/YhiD_fam"/>
</dbReference>
<evidence type="ECO:0000259" key="8">
    <source>
        <dbReference type="Pfam" id="PF02308"/>
    </source>
</evidence>
<evidence type="ECO:0000256" key="4">
    <source>
        <dbReference type="ARBA" id="ARBA00022692"/>
    </source>
</evidence>
<evidence type="ECO:0000256" key="2">
    <source>
        <dbReference type="ARBA" id="ARBA00009298"/>
    </source>
</evidence>
<protein>
    <recommendedName>
        <fullName evidence="12">MgtC/SapB family protein</fullName>
    </recommendedName>
</protein>
<dbReference type="EMBL" id="AP009049">
    <property type="protein sequence ID" value="BAH06092.1"/>
    <property type="molecule type" value="Genomic_DNA"/>
</dbReference>
<evidence type="ECO:0000256" key="5">
    <source>
        <dbReference type="ARBA" id="ARBA00022989"/>
    </source>
</evidence>
<feature type="domain" description="MgtC-like C-terminal" evidence="9">
    <location>
        <begin position="165"/>
        <end position="242"/>
    </location>
</feature>
<evidence type="ECO:0000256" key="7">
    <source>
        <dbReference type="SAM" id="Phobius"/>
    </source>
</evidence>
<dbReference type="InterPro" id="IPR048640">
    <property type="entry name" value="MgtC-like_C"/>
</dbReference>
<evidence type="ECO:0008006" key="12">
    <source>
        <dbReference type="Google" id="ProtNLM"/>
    </source>
</evidence>
<feature type="transmembrane region" description="Helical" evidence="7">
    <location>
        <begin position="78"/>
        <end position="97"/>
    </location>
</feature>
<gene>
    <name evidence="10" type="ordered locus">CKR_1041</name>
</gene>
<evidence type="ECO:0000313" key="11">
    <source>
        <dbReference type="Proteomes" id="UP000007969"/>
    </source>
</evidence>
<dbReference type="Pfam" id="PF21770">
    <property type="entry name" value="MgtC_SapB_C"/>
    <property type="match status" value="1"/>
</dbReference>
<dbReference type="AlphaFoldDB" id="B9E0R7"/>
<dbReference type="PRINTS" id="PR01837">
    <property type="entry name" value="MGTCSAPBPROT"/>
</dbReference>
<dbReference type="GO" id="GO:0005886">
    <property type="term" value="C:plasma membrane"/>
    <property type="evidence" value="ECO:0007669"/>
    <property type="project" value="UniProtKB-SubCell"/>
</dbReference>
<evidence type="ECO:0000256" key="3">
    <source>
        <dbReference type="ARBA" id="ARBA00022475"/>
    </source>
</evidence>
<evidence type="ECO:0000313" key="10">
    <source>
        <dbReference type="EMBL" id="BAH06092.1"/>
    </source>
</evidence>
<feature type="domain" description="MgtC/SapB/SrpB/YhiD N-terminal" evidence="8">
    <location>
        <begin position="30"/>
        <end position="149"/>
    </location>
</feature>
<dbReference type="Gene3D" id="3.30.70.260">
    <property type="match status" value="1"/>
</dbReference>
<evidence type="ECO:0000256" key="1">
    <source>
        <dbReference type="ARBA" id="ARBA00004651"/>
    </source>
</evidence>
<dbReference type="Pfam" id="PF02308">
    <property type="entry name" value="MgtC"/>
    <property type="match status" value="1"/>
</dbReference>
<sequence length="246" mass="27065">MEIRIIYNLNIKTKWGCMKMTLMDFLLRVITALILGGIIGIERQYRHRMAGIHTNALVCVGSCLFVFSSFLIDTGDKTRIAAQVVTGVGFLGGGVIMRDGFNIKGLNTAATLWCTAAIGVLVSVGDFTYAFIGALVVAIFNSLSAPISKRIYKVKSQGDEGEYLYTISIKCDENEEFHIRTFLMHMLAEEKIVLRNLESDNTETPGIVFVTSKIMSMGKNDMSIEKIVSKISLSSGVLAIGWEVSQ</sequence>
<dbReference type="KEGG" id="ckr:CKR_1041"/>
<organism evidence="10 11">
    <name type="scientific">Clostridium kluyveri (strain NBRC 12016)</name>
    <dbReference type="NCBI Taxonomy" id="583346"/>
    <lineage>
        <taxon>Bacteria</taxon>
        <taxon>Bacillati</taxon>
        <taxon>Bacillota</taxon>
        <taxon>Clostridia</taxon>
        <taxon>Eubacteriales</taxon>
        <taxon>Clostridiaceae</taxon>
        <taxon>Clostridium</taxon>
    </lineage>
</organism>
<evidence type="ECO:0000256" key="6">
    <source>
        <dbReference type="ARBA" id="ARBA00023136"/>
    </source>
</evidence>
<keyword evidence="3" id="KW-1003">Cell membrane</keyword>
<dbReference type="PANTHER" id="PTHR33778">
    <property type="entry name" value="PROTEIN MGTC"/>
    <property type="match status" value="1"/>
</dbReference>
<evidence type="ECO:0000259" key="9">
    <source>
        <dbReference type="Pfam" id="PF21770"/>
    </source>
</evidence>
<proteinExistence type="inferred from homology"/>
<dbReference type="PANTHER" id="PTHR33778:SF3">
    <property type="entry name" value="PROTEIN MGTC"/>
    <property type="match status" value="1"/>
</dbReference>
<dbReference type="InterPro" id="IPR049177">
    <property type="entry name" value="MgtC_SapB_SrpB_YhiD_N"/>
</dbReference>
<feature type="transmembrane region" description="Helical" evidence="7">
    <location>
        <begin position="54"/>
        <end position="72"/>
    </location>
</feature>
<name>B9E0R7_CLOK1</name>
<feature type="transmembrane region" description="Helical" evidence="7">
    <location>
        <begin position="25"/>
        <end position="42"/>
    </location>
</feature>
<dbReference type="HOGENOM" id="CLU_079292_0_0_9"/>
<comment type="subcellular location">
    <subcellularLocation>
        <location evidence="1">Cell membrane</location>
        <topology evidence="1">Multi-pass membrane protein</topology>
    </subcellularLocation>
</comment>
<comment type="similarity">
    <text evidence="2">Belongs to the MgtC/SapB family.</text>
</comment>
<accession>B9E0R7</accession>
<feature type="transmembrane region" description="Helical" evidence="7">
    <location>
        <begin position="128"/>
        <end position="147"/>
    </location>
</feature>